<dbReference type="InterPro" id="IPR036514">
    <property type="entry name" value="SGNH_hydro_sf"/>
</dbReference>
<evidence type="ECO:0000256" key="1">
    <source>
        <dbReference type="SAM" id="SignalP"/>
    </source>
</evidence>
<evidence type="ECO:0000313" key="2">
    <source>
        <dbReference type="EMBL" id="CAD9698935.1"/>
    </source>
</evidence>
<dbReference type="GO" id="GO:0016788">
    <property type="term" value="F:hydrolase activity, acting on ester bonds"/>
    <property type="evidence" value="ECO:0007669"/>
    <property type="project" value="InterPro"/>
</dbReference>
<evidence type="ECO:0008006" key="3">
    <source>
        <dbReference type="Google" id="ProtNLM"/>
    </source>
</evidence>
<feature type="chain" id="PRO_5030917194" description="SGNH hydrolase-type esterase domain-containing protein" evidence="1">
    <location>
        <begin position="17"/>
        <end position="294"/>
    </location>
</feature>
<dbReference type="AlphaFoldDB" id="A0A7S2WNB5"/>
<dbReference type="SUPFAM" id="SSF52266">
    <property type="entry name" value="SGNH hydrolase"/>
    <property type="match status" value="1"/>
</dbReference>
<gene>
    <name evidence="2" type="ORF">QSP1433_LOCUS13741</name>
</gene>
<protein>
    <recommendedName>
        <fullName evidence="3">SGNH hydrolase-type esterase domain-containing protein</fullName>
    </recommendedName>
</protein>
<accession>A0A7S2WNB5</accession>
<name>A0A7S2WNB5_9STRA</name>
<dbReference type="Pfam" id="PF00657">
    <property type="entry name" value="Lipase_GDSL"/>
    <property type="match status" value="1"/>
</dbReference>
<proteinExistence type="predicted"/>
<keyword evidence="1" id="KW-0732">Signal</keyword>
<feature type="signal peptide" evidence="1">
    <location>
        <begin position="1"/>
        <end position="16"/>
    </location>
</feature>
<organism evidence="2">
    <name type="scientific">Mucochytrium quahogii</name>
    <dbReference type="NCBI Taxonomy" id="96639"/>
    <lineage>
        <taxon>Eukaryota</taxon>
        <taxon>Sar</taxon>
        <taxon>Stramenopiles</taxon>
        <taxon>Bigyra</taxon>
        <taxon>Labyrinthulomycetes</taxon>
        <taxon>Thraustochytrida</taxon>
        <taxon>Thraustochytriidae</taxon>
        <taxon>Mucochytrium</taxon>
    </lineage>
</organism>
<dbReference type="InterPro" id="IPR001087">
    <property type="entry name" value="GDSL"/>
</dbReference>
<reference evidence="2" key="1">
    <citation type="submission" date="2021-01" db="EMBL/GenBank/DDBJ databases">
        <authorList>
            <person name="Corre E."/>
            <person name="Pelletier E."/>
            <person name="Niang G."/>
            <person name="Scheremetjew M."/>
            <person name="Finn R."/>
            <person name="Kale V."/>
            <person name="Holt S."/>
            <person name="Cochrane G."/>
            <person name="Meng A."/>
            <person name="Brown T."/>
            <person name="Cohen L."/>
        </authorList>
    </citation>
    <scope>NUCLEOTIDE SEQUENCE</scope>
    <source>
        <strain evidence="2">NY070348D</strain>
    </source>
</reference>
<dbReference type="Gene3D" id="3.40.50.1110">
    <property type="entry name" value="SGNH hydrolase"/>
    <property type="match status" value="1"/>
</dbReference>
<dbReference type="EMBL" id="HBHK01021568">
    <property type="protein sequence ID" value="CAD9698935.1"/>
    <property type="molecule type" value="Transcribed_RNA"/>
</dbReference>
<sequence length="294" mass="32578">MMKLILGLSAFVVVRGSGLDKDWDFVIFGDGLSDVGNTFTITQGSYPSADYPYNSFSDELSWPEYFICPPSLRKNGGACPDSVNLRNYAFAGATTDSRQVRGFTGPWGSWPVPGVAEQSDMYGCAMAGEGRKTVFHINVGANDIYNSWANQKKPLTEELYREVAKRTVDLVAWLEDDGDLDGVIIVSTMYPITLTPLGNATVGQSYSNIAQEYNKVLLELLEPRIKRGKTHVFEFTQVVTDFINTSGLKQTKCPVTVPRNCSEYVFVDDYYPAATLHKAIAKNMTDLTNKILKI</sequence>